<keyword evidence="3" id="KW-1185">Reference proteome</keyword>
<protein>
    <recommendedName>
        <fullName evidence="4">C2H2-type domain-containing protein</fullName>
    </recommendedName>
</protein>
<evidence type="ECO:0008006" key="4">
    <source>
        <dbReference type="Google" id="ProtNLM"/>
    </source>
</evidence>
<name>A0AAW0FCP0_9APHY</name>
<evidence type="ECO:0000313" key="2">
    <source>
        <dbReference type="EMBL" id="KAK7677054.1"/>
    </source>
</evidence>
<dbReference type="EMBL" id="JASBNA010000096">
    <property type="protein sequence ID" value="KAK7677054.1"/>
    <property type="molecule type" value="Genomic_DNA"/>
</dbReference>
<dbReference type="Proteomes" id="UP001385951">
    <property type="component" value="Unassembled WGS sequence"/>
</dbReference>
<accession>A0AAW0FCP0</accession>
<evidence type="ECO:0000256" key="1">
    <source>
        <dbReference type="SAM" id="MobiDB-lite"/>
    </source>
</evidence>
<gene>
    <name evidence="2" type="ORF">QCA50_019952</name>
</gene>
<proteinExistence type="predicted"/>
<comment type="caution">
    <text evidence="2">The sequence shown here is derived from an EMBL/GenBank/DDBJ whole genome shotgun (WGS) entry which is preliminary data.</text>
</comment>
<dbReference type="AlphaFoldDB" id="A0AAW0FCP0"/>
<sequence>MPKALSLKRMDSTTTQNMDATISEHLEHVAHAIHLCNCSGGTGPHLTDPPLGSGPQSIPKPYKFKTTDPQGKPTTSAICRCCKAFLKRASDYARHYDHMHRCTGIWYLCPFCDMHVDRELRNLMVHILNQ</sequence>
<organism evidence="2 3">
    <name type="scientific">Cerrena zonata</name>
    <dbReference type="NCBI Taxonomy" id="2478898"/>
    <lineage>
        <taxon>Eukaryota</taxon>
        <taxon>Fungi</taxon>
        <taxon>Dikarya</taxon>
        <taxon>Basidiomycota</taxon>
        <taxon>Agaricomycotina</taxon>
        <taxon>Agaricomycetes</taxon>
        <taxon>Polyporales</taxon>
        <taxon>Cerrenaceae</taxon>
        <taxon>Cerrena</taxon>
    </lineage>
</organism>
<feature type="region of interest" description="Disordered" evidence="1">
    <location>
        <begin position="48"/>
        <end position="69"/>
    </location>
</feature>
<evidence type="ECO:0000313" key="3">
    <source>
        <dbReference type="Proteomes" id="UP001385951"/>
    </source>
</evidence>
<reference evidence="2 3" key="1">
    <citation type="submission" date="2022-09" db="EMBL/GenBank/DDBJ databases">
        <authorList>
            <person name="Palmer J.M."/>
        </authorList>
    </citation>
    <scope>NUCLEOTIDE SEQUENCE [LARGE SCALE GENOMIC DNA]</scope>
    <source>
        <strain evidence="2 3">DSM 7382</strain>
    </source>
</reference>